<gene>
    <name evidence="2" type="ORF">SAMN05216333_102201</name>
</gene>
<dbReference type="STRING" id="42354.SAMN05216333_102201"/>
<dbReference type="InterPro" id="IPR013424">
    <property type="entry name" value="Ice-binding_C"/>
</dbReference>
<proteinExistence type="predicted"/>
<organism evidence="2 3">
    <name type="scientific">Nitrosomonas oligotropha</name>
    <dbReference type="NCBI Taxonomy" id="42354"/>
    <lineage>
        <taxon>Bacteria</taxon>
        <taxon>Pseudomonadati</taxon>
        <taxon>Pseudomonadota</taxon>
        <taxon>Betaproteobacteria</taxon>
        <taxon>Nitrosomonadales</taxon>
        <taxon>Nitrosomonadaceae</taxon>
        <taxon>Nitrosomonas</taxon>
    </lineage>
</organism>
<evidence type="ECO:0000259" key="1">
    <source>
        <dbReference type="Pfam" id="PF07589"/>
    </source>
</evidence>
<dbReference type="AlphaFoldDB" id="A0A1H8KQ08"/>
<dbReference type="EMBL" id="FODO01000002">
    <property type="protein sequence ID" value="SEN94957.1"/>
    <property type="molecule type" value="Genomic_DNA"/>
</dbReference>
<feature type="domain" description="Ice-binding protein C-terminal" evidence="1">
    <location>
        <begin position="133"/>
        <end position="155"/>
    </location>
</feature>
<name>A0A1H8KQ08_9PROT</name>
<reference evidence="3" key="1">
    <citation type="submission" date="2016-10" db="EMBL/GenBank/DDBJ databases">
        <authorList>
            <person name="Varghese N."/>
            <person name="Submissions S."/>
        </authorList>
    </citation>
    <scope>NUCLEOTIDE SEQUENCE [LARGE SCALE GENOMIC DNA]</scope>
    <source>
        <strain evidence="3">Nm76</strain>
    </source>
</reference>
<dbReference type="NCBIfam" id="TIGR02595">
    <property type="entry name" value="PEP_CTERM"/>
    <property type="match status" value="1"/>
</dbReference>
<protein>
    <submittedName>
        <fullName evidence="2">PEP-CTERM protein-sorting domain-containing protein</fullName>
    </submittedName>
</protein>
<dbReference type="NCBIfam" id="TIGR02913">
    <property type="entry name" value="HAF_rpt"/>
    <property type="match status" value="1"/>
</dbReference>
<sequence>MGTSSSHGNNDSRAFVTGANGAGMIDLGAMGGDWSAANGINNLGQVIGAAGYGSYGSNANAFIYSNGVMVNLSYLDVVIEAGWTSLYAKAINDNGQIVGFGILDGVSQAFLLSGADDEDFYRSYVPFPLTPLPVPEPSTYAMLLAGLGLGLLFFRTKTELNS</sequence>
<accession>A0A1H8KQ08</accession>
<evidence type="ECO:0000313" key="3">
    <source>
        <dbReference type="Proteomes" id="UP000198814"/>
    </source>
</evidence>
<evidence type="ECO:0000313" key="2">
    <source>
        <dbReference type="EMBL" id="SEN94957.1"/>
    </source>
</evidence>
<keyword evidence="3" id="KW-1185">Reference proteome</keyword>
<dbReference type="Pfam" id="PF07589">
    <property type="entry name" value="PEP-CTERM"/>
    <property type="match status" value="1"/>
</dbReference>
<dbReference type="InterPro" id="IPR014262">
    <property type="entry name" value="HAF_rpt"/>
</dbReference>
<dbReference type="Proteomes" id="UP000198814">
    <property type="component" value="Unassembled WGS sequence"/>
</dbReference>